<dbReference type="CDD" id="cd09630">
    <property type="entry name" value="CDH_like_cytochrome"/>
    <property type="match status" value="1"/>
</dbReference>
<evidence type="ECO:0000256" key="1">
    <source>
        <dbReference type="SAM" id="SignalP"/>
    </source>
</evidence>
<dbReference type="Proteomes" id="UP001303647">
    <property type="component" value="Unassembled WGS sequence"/>
</dbReference>
<dbReference type="InterPro" id="IPR015920">
    <property type="entry name" value="Cellobiose_DH-like_cyt"/>
</dbReference>
<dbReference type="PANTHER" id="PTHR47797:SF5">
    <property type="entry name" value="CELLOBIOSE DEHYDROGENASE CYTOCHROME DOMAIN-CONTAINING PROTEIN"/>
    <property type="match status" value="1"/>
</dbReference>
<evidence type="ECO:0000259" key="2">
    <source>
        <dbReference type="SMART" id="SM00664"/>
    </source>
</evidence>
<dbReference type="SUPFAM" id="SSF49344">
    <property type="entry name" value="CBD9-like"/>
    <property type="match status" value="1"/>
</dbReference>
<evidence type="ECO:0000313" key="4">
    <source>
        <dbReference type="Proteomes" id="UP001303647"/>
    </source>
</evidence>
<dbReference type="AlphaFoldDB" id="A0AAN7CPL2"/>
<evidence type="ECO:0000313" key="3">
    <source>
        <dbReference type="EMBL" id="KAK4246013.1"/>
    </source>
</evidence>
<dbReference type="EMBL" id="MU857684">
    <property type="protein sequence ID" value="KAK4246013.1"/>
    <property type="molecule type" value="Genomic_DNA"/>
</dbReference>
<keyword evidence="1" id="KW-0732">Signal</keyword>
<accession>A0AAN7CPL2</accession>
<dbReference type="PANTHER" id="PTHR47797">
    <property type="entry name" value="DEHYDROGENASE, PUTATIVE (AFU_ORTHOLOGUE AFUA_8G05805)-RELATED"/>
    <property type="match status" value="1"/>
</dbReference>
<keyword evidence="4" id="KW-1185">Reference proteome</keyword>
<organism evidence="3 4">
    <name type="scientific">Corynascus novoguineensis</name>
    <dbReference type="NCBI Taxonomy" id="1126955"/>
    <lineage>
        <taxon>Eukaryota</taxon>
        <taxon>Fungi</taxon>
        <taxon>Dikarya</taxon>
        <taxon>Ascomycota</taxon>
        <taxon>Pezizomycotina</taxon>
        <taxon>Sordariomycetes</taxon>
        <taxon>Sordariomycetidae</taxon>
        <taxon>Sordariales</taxon>
        <taxon>Chaetomiaceae</taxon>
        <taxon>Corynascus</taxon>
    </lineage>
</organism>
<dbReference type="SMART" id="SM00664">
    <property type="entry name" value="DoH"/>
    <property type="match status" value="1"/>
</dbReference>
<name>A0AAN7CPL2_9PEZI</name>
<feature type="signal peptide" evidence="1">
    <location>
        <begin position="1"/>
        <end position="21"/>
    </location>
</feature>
<dbReference type="Gene3D" id="2.60.40.1210">
    <property type="entry name" value="Cellobiose dehydrogenase, cytochrome domain"/>
    <property type="match status" value="1"/>
</dbReference>
<feature type="chain" id="PRO_5042928504" description="DOMON domain-containing protein" evidence="1">
    <location>
        <begin position="22"/>
        <end position="214"/>
    </location>
</feature>
<sequence length="214" mass="22801">MLLTPLLGLVAAFVNTAAAAANEIVRDPDTGLTFTSNYQLYKVNAGITFRVAIPDDAQNYTPYDAVVQLVVPNEVGWVGLSWGGAMTNNPLVVAWNSGNSVTLSPRWATGHTMPTPSSTAGTYTLFQTGTKNNGTHWQFTALCKGCTSWTPSSGSTRYLSPTGGNRLAFGYSSTRPSGGASASIAIHQVHGYWTHDFAGARNANFHDIVQRLSV</sequence>
<proteinExistence type="predicted"/>
<dbReference type="InterPro" id="IPR005018">
    <property type="entry name" value="DOMON_domain"/>
</dbReference>
<reference evidence="3" key="1">
    <citation type="journal article" date="2023" name="Mol. Phylogenet. Evol.">
        <title>Genome-scale phylogeny and comparative genomics of the fungal order Sordariales.</title>
        <authorList>
            <person name="Hensen N."/>
            <person name="Bonometti L."/>
            <person name="Westerberg I."/>
            <person name="Brannstrom I.O."/>
            <person name="Guillou S."/>
            <person name="Cros-Aarteil S."/>
            <person name="Calhoun S."/>
            <person name="Haridas S."/>
            <person name="Kuo A."/>
            <person name="Mondo S."/>
            <person name="Pangilinan J."/>
            <person name="Riley R."/>
            <person name="LaButti K."/>
            <person name="Andreopoulos B."/>
            <person name="Lipzen A."/>
            <person name="Chen C."/>
            <person name="Yan M."/>
            <person name="Daum C."/>
            <person name="Ng V."/>
            <person name="Clum A."/>
            <person name="Steindorff A."/>
            <person name="Ohm R.A."/>
            <person name="Martin F."/>
            <person name="Silar P."/>
            <person name="Natvig D.O."/>
            <person name="Lalanne C."/>
            <person name="Gautier V."/>
            <person name="Ament-Velasquez S.L."/>
            <person name="Kruys A."/>
            <person name="Hutchinson M.I."/>
            <person name="Powell A.J."/>
            <person name="Barry K."/>
            <person name="Miller A.N."/>
            <person name="Grigoriev I.V."/>
            <person name="Debuchy R."/>
            <person name="Gladieux P."/>
            <person name="Hiltunen Thoren M."/>
            <person name="Johannesson H."/>
        </authorList>
    </citation>
    <scope>NUCLEOTIDE SEQUENCE</scope>
    <source>
        <strain evidence="3">CBS 359.72</strain>
    </source>
</reference>
<reference evidence="3" key="2">
    <citation type="submission" date="2023-05" db="EMBL/GenBank/DDBJ databases">
        <authorList>
            <consortium name="Lawrence Berkeley National Laboratory"/>
            <person name="Steindorff A."/>
            <person name="Hensen N."/>
            <person name="Bonometti L."/>
            <person name="Westerberg I."/>
            <person name="Brannstrom I.O."/>
            <person name="Guillou S."/>
            <person name="Cros-Aarteil S."/>
            <person name="Calhoun S."/>
            <person name="Haridas S."/>
            <person name="Kuo A."/>
            <person name="Mondo S."/>
            <person name="Pangilinan J."/>
            <person name="Riley R."/>
            <person name="Labutti K."/>
            <person name="Andreopoulos B."/>
            <person name="Lipzen A."/>
            <person name="Chen C."/>
            <person name="Yanf M."/>
            <person name="Daum C."/>
            <person name="Ng V."/>
            <person name="Clum A."/>
            <person name="Ohm R."/>
            <person name="Martin F."/>
            <person name="Silar P."/>
            <person name="Natvig D."/>
            <person name="Lalanne C."/>
            <person name="Gautier V."/>
            <person name="Ament-Velasquez S.L."/>
            <person name="Kruys A."/>
            <person name="Hutchinson M.I."/>
            <person name="Powell A.J."/>
            <person name="Barry K."/>
            <person name="Miller A.N."/>
            <person name="Grigoriev I.V."/>
            <person name="Debuchy R."/>
            <person name="Gladieux P."/>
            <person name="Thoren M.H."/>
            <person name="Johannesson H."/>
        </authorList>
    </citation>
    <scope>NUCLEOTIDE SEQUENCE</scope>
    <source>
        <strain evidence="3">CBS 359.72</strain>
    </source>
</reference>
<protein>
    <recommendedName>
        <fullName evidence="2">DOMON domain-containing protein</fullName>
    </recommendedName>
</protein>
<gene>
    <name evidence="3" type="ORF">C7999DRAFT_33568</name>
</gene>
<comment type="caution">
    <text evidence="3">The sequence shown here is derived from an EMBL/GenBank/DDBJ whole genome shotgun (WGS) entry which is preliminary data.</text>
</comment>
<feature type="domain" description="DOMON" evidence="2">
    <location>
        <begin position="77"/>
        <end position="172"/>
    </location>
</feature>
<dbReference type="Pfam" id="PF16010">
    <property type="entry name" value="CDH-cyt"/>
    <property type="match status" value="1"/>
</dbReference>